<reference evidence="2" key="1">
    <citation type="journal article" date="2015" name="Nat. Genet.">
        <title>The genome and transcriptome of the zoonotic hookworm Ancylostoma ceylanicum identify infection-specific gene families.</title>
        <authorList>
            <person name="Schwarz E.M."/>
            <person name="Hu Y."/>
            <person name="Antoshechkin I."/>
            <person name="Miller M.M."/>
            <person name="Sternberg P.W."/>
            <person name="Aroian R.V."/>
        </authorList>
    </citation>
    <scope>NUCLEOTIDE SEQUENCE</scope>
    <source>
        <strain evidence="2">HY135</strain>
    </source>
</reference>
<dbReference type="AlphaFoldDB" id="A0A016S4L3"/>
<accession>A0A016S4L3</accession>
<protein>
    <submittedName>
        <fullName evidence="1">Uncharacterized protein</fullName>
    </submittedName>
</protein>
<evidence type="ECO:0000313" key="1">
    <source>
        <dbReference type="EMBL" id="EYB85426.1"/>
    </source>
</evidence>
<organism evidence="1 2">
    <name type="scientific">Ancylostoma ceylanicum</name>
    <dbReference type="NCBI Taxonomy" id="53326"/>
    <lineage>
        <taxon>Eukaryota</taxon>
        <taxon>Metazoa</taxon>
        <taxon>Ecdysozoa</taxon>
        <taxon>Nematoda</taxon>
        <taxon>Chromadorea</taxon>
        <taxon>Rhabditida</taxon>
        <taxon>Rhabditina</taxon>
        <taxon>Rhabditomorpha</taxon>
        <taxon>Strongyloidea</taxon>
        <taxon>Ancylostomatidae</taxon>
        <taxon>Ancylostomatinae</taxon>
        <taxon>Ancylostoma</taxon>
    </lineage>
</organism>
<dbReference type="Proteomes" id="UP000024635">
    <property type="component" value="Unassembled WGS sequence"/>
</dbReference>
<gene>
    <name evidence="1" type="primary">Acey_s0298.g1750</name>
    <name evidence="1" type="ORF">Y032_0298g1750</name>
</gene>
<sequence length="99" mass="11792">MSTGVIRYAEHEYDNPIPRVYGVVDFVGFICSYLVVGKNAPTGVLQHAEREHDEDYGRIYLQNKFSYFLTEVNEKRIFWVENDEHYERIVGFNRCRRQP</sequence>
<proteinExistence type="predicted"/>
<keyword evidence="2" id="KW-1185">Reference proteome</keyword>
<dbReference type="EMBL" id="JARK01001634">
    <property type="protein sequence ID" value="EYB85426.1"/>
    <property type="molecule type" value="Genomic_DNA"/>
</dbReference>
<name>A0A016S4L3_9BILA</name>
<comment type="caution">
    <text evidence="1">The sequence shown here is derived from an EMBL/GenBank/DDBJ whole genome shotgun (WGS) entry which is preliminary data.</text>
</comment>
<evidence type="ECO:0000313" key="2">
    <source>
        <dbReference type="Proteomes" id="UP000024635"/>
    </source>
</evidence>